<sequence>MELALTWLDGPWGVALLTVLGLVAIGWYLSYLAARLDRLHHRVETSRAALETRLARRAAVALEVSRLVPPPAGEQLRLAATRMVRAPDAPVSEAGENLLARALHQAFADPRQVTKLRADPVAGELLDELVLAGERVQLARRFHNDAVSHAQRMRRKKVVRWARLAGTAQMPQMIEIDDSQPESLSWQPVS</sequence>
<reference evidence="2 3" key="1">
    <citation type="submission" date="2023-07" db="EMBL/GenBank/DDBJ databases">
        <title>Sequencing the genomes of 1000 actinobacteria strains.</title>
        <authorList>
            <person name="Klenk H.-P."/>
        </authorList>
    </citation>
    <scope>NUCLEOTIDE SEQUENCE [LARGE SCALE GENOMIC DNA]</scope>
    <source>
        <strain evidence="2 3">DSM 44388</strain>
    </source>
</reference>
<dbReference type="InterPro" id="IPR023353">
    <property type="entry name" value="LemA-like_dom_sf"/>
</dbReference>
<proteinExistence type="predicted"/>
<feature type="transmembrane region" description="Helical" evidence="1">
    <location>
        <begin position="12"/>
        <end position="34"/>
    </location>
</feature>
<name>A0ABT9NV91_9ACTN</name>
<keyword evidence="1" id="KW-1133">Transmembrane helix</keyword>
<accession>A0ABT9NV91</accession>
<evidence type="ECO:0000313" key="2">
    <source>
        <dbReference type="EMBL" id="MDP9824346.1"/>
    </source>
</evidence>
<evidence type="ECO:0000256" key="1">
    <source>
        <dbReference type="SAM" id="Phobius"/>
    </source>
</evidence>
<keyword evidence="3" id="KW-1185">Reference proteome</keyword>
<protein>
    <recommendedName>
        <fullName evidence="4">LemA protein</fullName>
    </recommendedName>
</protein>
<evidence type="ECO:0000313" key="3">
    <source>
        <dbReference type="Proteomes" id="UP001235712"/>
    </source>
</evidence>
<dbReference type="Proteomes" id="UP001235712">
    <property type="component" value="Unassembled WGS sequence"/>
</dbReference>
<dbReference type="EMBL" id="JAUSQZ010000001">
    <property type="protein sequence ID" value="MDP9824346.1"/>
    <property type="molecule type" value="Genomic_DNA"/>
</dbReference>
<dbReference type="Gene3D" id="1.20.1440.20">
    <property type="entry name" value="LemA-like domain"/>
    <property type="match status" value="1"/>
</dbReference>
<gene>
    <name evidence="2" type="ORF">J2S57_000095</name>
</gene>
<organism evidence="2 3">
    <name type="scientific">Kineosporia succinea</name>
    <dbReference type="NCBI Taxonomy" id="84632"/>
    <lineage>
        <taxon>Bacteria</taxon>
        <taxon>Bacillati</taxon>
        <taxon>Actinomycetota</taxon>
        <taxon>Actinomycetes</taxon>
        <taxon>Kineosporiales</taxon>
        <taxon>Kineosporiaceae</taxon>
        <taxon>Kineosporia</taxon>
    </lineage>
</organism>
<dbReference type="RefSeq" id="WP_307236721.1">
    <property type="nucleotide sequence ID" value="NZ_JAUSQZ010000001.1"/>
</dbReference>
<evidence type="ECO:0008006" key="4">
    <source>
        <dbReference type="Google" id="ProtNLM"/>
    </source>
</evidence>
<keyword evidence="1" id="KW-0472">Membrane</keyword>
<dbReference type="SUPFAM" id="SSF140478">
    <property type="entry name" value="LemA-like"/>
    <property type="match status" value="1"/>
</dbReference>
<keyword evidence="1" id="KW-0812">Transmembrane</keyword>
<comment type="caution">
    <text evidence="2">The sequence shown here is derived from an EMBL/GenBank/DDBJ whole genome shotgun (WGS) entry which is preliminary data.</text>
</comment>